<evidence type="ECO:0000313" key="2">
    <source>
        <dbReference type="Proteomes" id="UP000789366"/>
    </source>
</evidence>
<dbReference type="Proteomes" id="UP000789366">
    <property type="component" value="Unassembled WGS sequence"/>
</dbReference>
<dbReference type="EMBL" id="CAJVPW010001404">
    <property type="protein sequence ID" value="CAG8483213.1"/>
    <property type="molecule type" value="Genomic_DNA"/>
</dbReference>
<evidence type="ECO:0000313" key="1">
    <source>
        <dbReference type="EMBL" id="CAG8483213.1"/>
    </source>
</evidence>
<gene>
    <name evidence="1" type="ORF">SPELUC_LOCUS2219</name>
</gene>
<keyword evidence="2" id="KW-1185">Reference proteome</keyword>
<name>A0ACA9KPK8_9GLOM</name>
<reference evidence="1" key="1">
    <citation type="submission" date="2021-06" db="EMBL/GenBank/DDBJ databases">
        <authorList>
            <person name="Kallberg Y."/>
            <person name="Tangrot J."/>
            <person name="Rosling A."/>
        </authorList>
    </citation>
    <scope>NUCLEOTIDE SEQUENCE</scope>
    <source>
        <strain evidence="1">28 12/20/2015</strain>
    </source>
</reference>
<protein>
    <submittedName>
        <fullName evidence="1">8499_t:CDS:1</fullName>
    </submittedName>
</protein>
<organism evidence="1 2">
    <name type="scientific">Cetraspora pellucida</name>
    <dbReference type="NCBI Taxonomy" id="1433469"/>
    <lineage>
        <taxon>Eukaryota</taxon>
        <taxon>Fungi</taxon>
        <taxon>Fungi incertae sedis</taxon>
        <taxon>Mucoromycota</taxon>
        <taxon>Glomeromycotina</taxon>
        <taxon>Glomeromycetes</taxon>
        <taxon>Diversisporales</taxon>
        <taxon>Gigasporaceae</taxon>
        <taxon>Cetraspora</taxon>
    </lineage>
</organism>
<accession>A0ACA9KPK8</accession>
<feature type="non-terminal residue" evidence="1">
    <location>
        <position position="1"/>
    </location>
</feature>
<proteinExistence type="predicted"/>
<comment type="caution">
    <text evidence="1">The sequence shown here is derived from an EMBL/GenBank/DDBJ whole genome shotgun (WGS) entry which is preliminary data.</text>
</comment>
<sequence>NVASEVLRGEPYTKQSDIYSLGMIIWEMMSGHKPFYDREHDTDLILVILDGLRPDFIDDIPKELVQLIKKCWDNDLSKLLTSNSK</sequence>